<dbReference type="EMBL" id="JBHSGI010000024">
    <property type="protein sequence ID" value="MFC4670211.1"/>
    <property type="molecule type" value="Genomic_DNA"/>
</dbReference>
<reference evidence="5" key="1">
    <citation type="journal article" date="2019" name="Int. J. Syst. Evol. Microbiol.">
        <title>The Global Catalogue of Microorganisms (GCM) 10K type strain sequencing project: providing services to taxonomists for standard genome sequencing and annotation.</title>
        <authorList>
            <consortium name="The Broad Institute Genomics Platform"/>
            <consortium name="The Broad Institute Genome Sequencing Center for Infectious Disease"/>
            <person name="Wu L."/>
            <person name="Ma J."/>
        </authorList>
    </citation>
    <scope>NUCLEOTIDE SEQUENCE [LARGE SCALE GENOMIC DNA]</scope>
    <source>
        <strain evidence="5">CGMCC 4.7283</strain>
    </source>
</reference>
<dbReference type="InterPro" id="IPR016181">
    <property type="entry name" value="Acyl_CoA_acyltransferase"/>
</dbReference>
<dbReference type="Gene3D" id="3.40.630.30">
    <property type="match status" value="1"/>
</dbReference>
<accession>A0ABV9KJU6</accession>
<evidence type="ECO:0000313" key="4">
    <source>
        <dbReference type="EMBL" id="MFC4670211.1"/>
    </source>
</evidence>
<evidence type="ECO:0000259" key="3">
    <source>
        <dbReference type="PROSITE" id="PS51186"/>
    </source>
</evidence>
<feature type="domain" description="N-acetyltransferase" evidence="3">
    <location>
        <begin position="5"/>
        <end position="150"/>
    </location>
</feature>
<dbReference type="CDD" id="cd04301">
    <property type="entry name" value="NAT_SF"/>
    <property type="match status" value="1"/>
</dbReference>
<dbReference type="InterPro" id="IPR050832">
    <property type="entry name" value="Bact_Acetyltransf"/>
</dbReference>
<proteinExistence type="predicted"/>
<keyword evidence="2 4" id="KW-0012">Acyltransferase</keyword>
<comment type="caution">
    <text evidence="4">The sequence shown here is derived from an EMBL/GenBank/DDBJ whole genome shotgun (WGS) entry which is preliminary data.</text>
</comment>
<evidence type="ECO:0000256" key="2">
    <source>
        <dbReference type="ARBA" id="ARBA00023315"/>
    </source>
</evidence>
<keyword evidence="1 4" id="KW-0808">Transferase</keyword>
<organism evidence="4 5">
    <name type="scientific">Seohaeicola nanhaiensis</name>
    <dbReference type="NCBI Taxonomy" id="1387282"/>
    <lineage>
        <taxon>Bacteria</taxon>
        <taxon>Pseudomonadati</taxon>
        <taxon>Pseudomonadota</taxon>
        <taxon>Alphaproteobacteria</taxon>
        <taxon>Rhodobacterales</taxon>
        <taxon>Roseobacteraceae</taxon>
        <taxon>Seohaeicola</taxon>
    </lineage>
</organism>
<name>A0ABV9KJU6_9RHOB</name>
<evidence type="ECO:0000256" key="1">
    <source>
        <dbReference type="ARBA" id="ARBA00022679"/>
    </source>
</evidence>
<dbReference type="InterPro" id="IPR000182">
    <property type="entry name" value="GNAT_dom"/>
</dbReference>
<gene>
    <name evidence="4" type="ORF">ACFO5X_16725</name>
</gene>
<dbReference type="SUPFAM" id="SSF55729">
    <property type="entry name" value="Acyl-CoA N-acyltransferases (Nat)"/>
    <property type="match status" value="1"/>
</dbReference>
<dbReference type="GO" id="GO:0016746">
    <property type="term" value="F:acyltransferase activity"/>
    <property type="evidence" value="ECO:0007669"/>
    <property type="project" value="UniProtKB-KW"/>
</dbReference>
<dbReference type="Pfam" id="PF00583">
    <property type="entry name" value="Acetyltransf_1"/>
    <property type="match status" value="1"/>
</dbReference>
<keyword evidence="5" id="KW-1185">Reference proteome</keyword>
<dbReference type="PANTHER" id="PTHR43877">
    <property type="entry name" value="AMINOALKYLPHOSPHONATE N-ACETYLTRANSFERASE-RELATED-RELATED"/>
    <property type="match status" value="1"/>
</dbReference>
<dbReference type="EC" id="2.3.-.-" evidence="4"/>
<dbReference type="PROSITE" id="PS51186">
    <property type="entry name" value="GNAT"/>
    <property type="match status" value="1"/>
</dbReference>
<dbReference type="RefSeq" id="WP_380718973.1">
    <property type="nucleotide sequence ID" value="NZ_JBHSGI010000024.1"/>
</dbReference>
<evidence type="ECO:0000313" key="5">
    <source>
        <dbReference type="Proteomes" id="UP001595973"/>
    </source>
</evidence>
<protein>
    <submittedName>
        <fullName evidence="4">GNAT family N-acetyltransferase</fullName>
        <ecNumber evidence="4">2.3.-.-</ecNumber>
    </submittedName>
</protein>
<dbReference type="Proteomes" id="UP001595973">
    <property type="component" value="Unassembled WGS sequence"/>
</dbReference>
<sequence length="150" mass="16304">MVTAPRVRPLGPADATALAALITGYRNAMSAEAQPLTESQGRALILNTAPPHLLLGAEIDGRLLGFAHCFELAEIISGQPAGQLDDLFVAPEARRTGLARALIARLADIGRARHWVHLRWLVPQDNRAARRLYESLATPAPWDSFRIDLA</sequence>